<keyword evidence="3" id="KW-1185">Reference proteome</keyword>
<keyword evidence="1" id="KW-0812">Transmembrane</keyword>
<evidence type="ECO:0000256" key="1">
    <source>
        <dbReference type="SAM" id="Phobius"/>
    </source>
</evidence>
<dbReference type="NCBIfam" id="TIGR04088">
    <property type="entry name" value="cognate_SipW"/>
    <property type="match status" value="1"/>
</dbReference>
<dbReference type="InterPro" id="IPR023833">
    <property type="entry name" value="Signal_pept_SipW-depend-type"/>
</dbReference>
<reference evidence="2" key="1">
    <citation type="journal article" date="2014" name="Int. J. Syst. Evol. Microbiol.">
        <title>Complete genome sequence of Corynebacterium casei LMG S-19264T (=DSM 44701T), isolated from a smear-ripened cheese.</title>
        <authorList>
            <consortium name="US DOE Joint Genome Institute (JGI-PGF)"/>
            <person name="Walter F."/>
            <person name="Albersmeier A."/>
            <person name="Kalinowski J."/>
            <person name="Ruckert C."/>
        </authorList>
    </citation>
    <scope>NUCLEOTIDE SEQUENCE</scope>
    <source>
        <strain evidence="2">JCM 17251</strain>
    </source>
</reference>
<comment type="caution">
    <text evidence="2">The sequence shown here is derived from an EMBL/GenBank/DDBJ whole genome shotgun (WGS) entry which is preliminary data.</text>
</comment>
<proteinExistence type="predicted"/>
<sequence length="234" mass="26325">MNLKKKIILGTVTALLGMALIGGGTFAYFSDTAEQTNTFAAGTIDLDVDPTVQIPMNELKPGDWMPRSFELQNNGSLDMKYVDLTTDYTVYTSNGDIAGSNLADRYAEQLFVQFLKNTTGNGEHEVLFEVSLKDLRDLSPKDLATKVNIEEKLIKEGYDYWQWIVWPIFGKWVTVDPIFKDVPVEVTGIPAGESHNFDVQFRFNDTGKAQNELQGLSLKLDWTFEGFQTDGEER</sequence>
<gene>
    <name evidence="2" type="ORF">GCM10007971_10160</name>
</gene>
<evidence type="ECO:0000313" key="3">
    <source>
        <dbReference type="Proteomes" id="UP000624041"/>
    </source>
</evidence>
<evidence type="ECO:0000313" key="2">
    <source>
        <dbReference type="EMBL" id="GGN53564.1"/>
    </source>
</evidence>
<accession>A0A917XTY8</accession>
<dbReference type="Pfam" id="PF12389">
    <property type="entry name" value="Peptidase_M73"/>
    <property type="match status" value="2"/>
</dbReference>
<reference evidence="2" key="2">
    <citation type="submission" date="2020-09" db="EMBL/GenBank/DDBJ databases">
        <authorList>
            <person name="Sun Q."/>
            <person name="Ohkuma M."/>
        </authorList>
    </citation>
    <scope>NUCLEOTIDE SEQUENCE</scope>
    <source>
        <strain evidence="2">JCM 17251</strain>
    </source>
</reference>
<dbReference type="RefSeq" id="WP_188856290.1">
    <property type="nucleotide sequence ID" value="NZ_BMOS01000005.1"/>
</dbReference>
<keyword evidence="1" id="KW-0472">Membrane</keyword>
<dbReference type="GO" id="GO:0051301">
    <property type="term" value="P:cell division"/>
    <property type="evidence" value="ECO:0007669"/>
    <property type="project" value="UniProtKB-KW"/>
</dbReference>
<organism evidence="2 3">
    <name type="scientific">Oceanobacillus indicireducens</name>
    <dbReference type="NCBI Taxonomy" id="1004261"/>
    <lineage>
        <taxon>Bacteria</taxon>
        <taxon>Bacillati</taxon>
        <taxon>Bacillota</taxon>
        <taxon>Bacilli</taxon>
        <taxon>Bacillales</taxon>
        <taxon>Bacillaceae</taxon>
        <taxon>Oceanobacillus</taxon>
    </lineage>
</organism>
<dbReference type="EMBL" id="BMOS01000005">
    <property type="protein sequence ID" value="GGN53564.1"/>
    <property type="molecule type" value="Genomic_DNA"/>
</dbReference>
<feature type="transmembrane region" description="Helical" evidence="1">
    <location>
        <begin position="7"/>
        <end position="29"/>
    </location>
</feature>
<keyword evidence="1" id="KW-1133">Transmembrane helix</keyword>
<name>A0A917XTY8_9BACI</name>
<keyword evidence="2" id="KW-0131">Cell cycle</keyword>
<protein>
    <submittedName>
        <fullName evidence="2">Cell division protein FtsN</fullName>
    </submittedName>
</protein>
<dbReference type="InterPro" id="IPR022121">
    <property type="entry name" value="Peptidase_M73_camelysin"/>
</dbReference>
<dbReference type="AlphaFoldDB" id="A0A917XTY8"/>
<keyword evidence="2" id="KW-0132">Cell division</keyword>
<dbReference type="Proteomes" id="UP000624041">
    <property type="component" value="Unassembled WGS sequence"/>
</dbReference>